<dbReference type="EMBL" id="VLLI01000001">
    <property type="protein sequence ID" value="TWJ04588.1"/>
    <property type="molecule type" value="Genomic_DNA"/>
</dbReference>
<evidence type="ECO:0000256" key="1">
    <source>
        <dbReference type="SAM" id="SignalP"/>
    </source>
</evidence>
<dbReference type="Pfam" id="PF02698">
    <property type="entry name" value="DUF218"/>
    <property type="match status" value="1"/>
</dbReference>
<organism evidence="3 4">
    <name type="scientific">Mucilaginibacter frigoritolerans</name>
    <dbReference type="NCBI Taxonomy" id="652788"/>
    <lineage>
        <taxon>Bacteria</taxon>
        <taxon>Pseudomonadati</taxon>
        <taxon>Bacteroidota</taxon>
        <taxon>Sphingobacteriia</taxon>
        <taxon>Sphingobacteriales</taxon>
        <taxon>Sphingobacteriaceae</taxon>
        <taxon>Mucilaginibacter</taxon>
    </lineage>
</organism>
<dbReference type="AlphaFoldDB" id="A0A562UFL7"/>
<feature type="signal peptide" evidence="1">
    <location>
        <begin position="1"/>
        <end position="19"/>
    </location>
</feature>
<keyword evidence="4" id="KW-1185">Reference proteome</keyword>
<gene>
    <name evidence="3" type="ORF">JN11_00300</name>
</gene>
<reference evidence="3 4" key="1">
    <citation type="submission" date="2019-07" db="EMBL/GenBank/DDBJ databases">
        <title>Genomic Encyclopedia of Archaeal and Bacterial Type Strains, Phase II (KMG-II): from individual species to whole genera.</title>
        <authorList>
            <person name="Goeker M."/>
        </authorList>
    </citation>
    <scope>NUCLEOTIDE SEQUENCE [LARGE SCALE GENOMIC DNA]</scope>
    <source>
        <strain evidence="3 4">ATCC BAA-1854</strain>
    </source>
</reference>
<dbReference type="Proteomes" id="UP000317010">
    <property type="component" value="Unassembled WGS sequence"/>
</dbReference>
<dbReference type="InterPro" id="IPR003848">
    <property type="entry name" value="DUF218"/>
</dbReference>
<feature type="domain" description="DUF218" evidence="2">
    <location>
        <begin position="252"/>
        <end position="366"/>
    </location>
</feature>
<dbReference type="InterPro" id="IPR014729">
    <property type="entry name" value="Rossmann-like_a/b/a_fold"/>
</dbReference>
<sequence length="414" mass="45929">MKCLFVLLLAVFCAINVYAQKSQSGYQPIGNGSVQAKNFYLLTLLEHNDKIRLVLEHDSVLSIMAVKQNEAIARCLAVCTTYKCITDTLKLSSEAINKVSTRLAYLYRNSADLQKLVKNELIPSNCYRQDSAYEAVTQLTKAWEQDAKDINHTIDVYANGLPPKYPAIDSISFNVNSPGYINVVKQTTAKILGEEHKSRLFFMPGMTAALAFLNVNGRNNAGDYEPMELTVNKAALQKAKSIVWANYNYTVLLVPGEGPDSSNTPISNSSKNRCRIAAAVYHQSKSAPFIMVSGGKVHPYKTPFCEAVEMKRFLIDSLQIPDSSIILEPHARHTTTNMRNGVRLLIQYNFPLLMPALVVSDSSQSAYISGMKQRCINELGDVPYQLGKRISVNSQEFYAVPVAGQINLTEPLDP</sequence>
<keyword evidence="1" id="KW-0732">Signal</keyword>
<feature type="chain" id="PRO_5022039174" evidence="1">
    <location>
        <begin position="20"/>
        <end position="414"/>
    </location>
</feature>
<name>A0A562UFL7_9SPHI</name>
<dbReference type="OrthoDB" id="1092058at2"/>
<protein>
    <submittedName>
        <fullName evidence="3">DUF218 domain-containing protein</fullName>
    </submittedName>
</protein>
<comment type="caution">
    <text evidence="3">The sequence shown here is derived from an EMBL/GenBank/DDBJ whole genome shotgun (WGS) entry which is preliminary data.</text>
</comment>
<dbReference type="Gene3D" id="3.40.50.620">
    <property type="entry name" value="HUPs"/>
    <property type="match status" value="1"/>
</dbReference>
<dbReference type="RefSeq" id="WP_144908926.1">
    <property type="nucleotide sequence ID" value="NZ_VLLI01000001.1"/>
</dbReference>
<evidence type="ECO:0000313" key="3">
    <source>
        <dbReference type="EMBL" id="TWJ04588.1"/>
    </source>
</evidence>
<dbReference type="CDD" id="cd06259">
    <property type="entry name" value="YdcF-like"/>
    <property type="match status" value="1"/>
</dbReference>
<evidence type="ECO:0000259" key="2">
    <source>
        <dbReference type="Pfam" id="PF02698"/>
    </source>
</evidence>
<proteinExistence type="predicted"/>
<evidence type="ECO:0000313" key="4">
    <source>
        <dbReference type="Proteomes" id="UP000317010"/>
    </source>
</evidence>
<accession>A0A562UFL7</accession>